<proteinExistence type="predicted"/>
<evidence type="ECO:0000313" key="6">
    <source>
        <dbReference type="Proteomes" id="UP000471293"/>
    </source>
</evidence>
<dbReference type="EMBL" id="JAAGLQ010000518">
    <property type="protein sequence ID" value="NEA18505.1"/>
    <property type="molecule type" value="Genomic_DNA"/>
</dbReference>
<dbReference type="PANTHER" id="PTHR13789">
    <property type="entry name" value="MONOOXYGENASE"/>
    <property type="match status" value="1"/>
</dbReference>
<dbReference type="SUPFAM" id="SSF54373">
    <property type="entry name" value="FAD-linked reductases, C-terminal domain"/>
    <property type="match status" value="1"/>
</dbReference>
<organism evidence="5 6">
    <name type="scientific">Streptomyces halstedii</name>
    <dbReference type="NCBI Taxonomy" id="1944"/>
    <lineage>
        <taxon>Bacteria</taxon>
        <taxon>Bacillati</taxon>
        <taxon>Actinomycetota</taxon>
        <taxon>Actinomycetes</taxon>
        <taxon>Kitasatosporales</taxon>
        <taxon>Streptomycetaceae</taxon>
        <taxon>Streptomyces</taxon>
    </lineage>
</organism>
<dbReference type="Gene3D" id="3.30.9.30">
    <property type="match status" value="1"/>
</dbReference>
<dbReference type="RefSeq" id="WP_164347523.1">
    <property type="nucleotide sequence ID" value="NZ_JAAGLQ010000518.1"/>
</dbReference>
<dbReference type="GO" id="GO:0004497">
    <property type="term" value="F:monooxygenase activity"/>
    <property type="evidence" value="ECO:0007669"/>
    <property type="project" value="UniProtKB-KW"/>
</dbReference>
<dbReference type="Pfam" id="PF01494">
    <property type="entry name" value="FAD_binding_3"/>
    <property type="match status" value="1"/>
</dbReference>
<dbReference type="PANTHER" id="PTHR13789:SF268">
    <property type="entry name" value="5-METHYLPHENAZINE-1-CARBOXYLATE 1-MONOOXYGENASE"/>
    <property type="match status" value="1"/>
</dbReference>
<name>A0A6N9UC32_STRHA</name>
<dbReference type="PRINTS" id="PR00420">
    <property type="entry name" value="RNGMNOXGNASE"/>
</dbReference>
<keyword evidence="2" id="KW-0503">Monooxygenase</keyword>
<dbReference type="AlphaFoldDB" id="A0A6N9UC32"/>
<evidence type="ECO:0000256" key="2">
    <source>
        <dbReference type="ARBA" id="ARBA00023033"/>
    </source>
</evidence>
<dbReference type="InterPro" id="IPR036188">
    <property type="entry name" value="FAD/NAD-bd_sf"/>
</dbReference>
<accession>A0A6N9UC32</accession>
<sequence length="435" mass="47625">MPTTKITIVGSGIAGLATAVSLHAAGFDRVTVYEADPSVRSLGLGLNILPNAVRELAELGLLDELLHQAVRTRELAMYNPHGDLVWREDRGTHAGYTWPQLSVSRSRLIAVLAGEARRRLGDGAVVTDARLVGLDHGPGGPRAVFTDRRGDTRTVETDVLLCADGIRSAARAQLYPDEGPPLTNGTTLYRGTAWADAFLTGDSMAVLGDDRRRLVLYPIERNAEERRALVNWVAAFPDEDGSTHRRPMGAADSREVILREFGRWSPPGTDLASLLKDTEDIQRYPMTDRDPVPRWTFGNVTLVGDAAHAMYPAGSNGATQAVIDARVLAWHLAAHHPDVGRALRAYEAERRPQMTELQASARSMGPERVITLAHQRAPDGFDDVRDVFGEEELAQISHDFAVTGRFDQEWVNTRPSLNVSPHRPPAARPDSRSAK</sequence>
<dbReference type="Gene3D" id="3.50.50.60">
    <property type="entry name" value="FAD/NAD(P)-binding domain"/>
    <property type="match status" value="1"/>
</dbReference>
<keyword evidence="1" id="KW-0560">Oxidoreductase</keyword>
<evidence type="ECO:0000256" key="3">
    <source>
        <dbReference type="SAM" id="MobiDB-lite"/>
    </source>
</evidence>
<feature type="domain" description="FAD-binding" evidence="4">
    <location>
        <begin position="4"/>
        <end position="356"/>
    </location>
</feature>
<dbReference type="NCBIfam" id="NF005720">
    <property type="entry name" value="PRK07538.1"/>
    <property type="match status" value="1"/>
</dbReference>
<evidence type="ECO:0000256" key="1">
    <source>
        <dbReference type="ARBA" id="ARBA00023002"/>
    </source>
</evidence>
<dbReference type="InterPro" id="IPR050493">
    <property type="entry name" value="FAD-dep_Monooxygenase_BioMet"/>
</dbReference>
<evidence type="ECO:0000313" key="5">
    <source>
        <dbReference type="EMBL" id="NEA18505.1"/>
    </source>
</evidence>
<feature type="region of interest" description="Disordered" evidence="3">
    <location>
        <begin position="415"/>
        <end position="435"/>
    </location>
</feature>
<dbReference type="SUPFAM" id="SSF51905">
    <property type="entry name" value="FAD/NAD(P)-binding domain"/>
    <property type="match status" value="1"/>
</dbReference>
<gene>
    <name evidence="5" type="ORF">G3I29_23960</name>
</gene>
<dbReference type="GO" id="GO:0071949">
    <property type="term" value="F:FAD binding"/>
    <property type="evidence" value="ECO:0007669"/>
    <property type="project" value="InterPro"/>
</dbReference>
<comment type="caution">
    <text evidence="5">The sequence shown here is derived from an EMBL/GenBank/DDBJ whole genome shotgun (WGS) entry which is preliminary data.</text>
</comment>
<protein>
    <submittedName>
        <fullName evidence="5">NAD(P)-binding protein</fullName>
    </submittedName>
</protein>
<reference evidence="5 6" key="1">
    <citation type="submission" date="2020-01" db="EMBL/GenBank/DDBJ databases">
        <title>Insect and environment-associated Actinomycetes.</title>
        <authorList>
            <person name="Currrie C."/>
            <person name="Chevrette M."/>
            <person name="Carlson C."/>
            <person name="Stubbendieck R."/>
            <person name="Wendt-Pienkowski E."/>
        </authorList>
    </citation>
    <scope>NUCLEOTIDE SEQUENCE [LARGE SCALE GENOMIC DNA]</scope>
    <source>
        <strain evidence="5 6">SID11342</strain>
    </source>
</reference>
<dbReference type="InterPro" id="IPR002938">
    <property type="entry name" value="FAD-bd"/>
</dbReference>
<dbReference type="Proteomes" id="UP000471293">
    <property type="component" value="Unassembled WGS sequence"/>
</dbReference>
<evidence type="ECO:0000259" key="4">
    <source>
        <dbReference type="Pfam" id="PF01494"/>
    </source>
</evidence>